<reference evidence="2" key="1">
    <citation type="submission" date="2021-01" db="EMBL/GenBank/DDBJ databases">
        <authorList>
            <person name="Kaushik A."/>
        </authorList>
    </citation>
    <scope>NUCLEOTIDE SEQUENCE</scope>
    <source>
        <strain evidence="2">AG6-10EEA</strain>
    </source>
</reference>
<dbReference type="EMBL" id="CAJMXA010000096">
    <property type="protein sequence ID" value="CAE6415975.1"/>
    <property type="molecule type" value="Genomic_DNA"/>
</dbReference>
<feature type="compositionally biased region" description="Basic and acidic residues" evidence="1">
    <location>
        <begin position="21"/>
        <end position="31"/>
    </location>
</feature>
<organism evidence="2 3">
    <name type="scientific">Rhizoctonia solani</name>
    <dbReference type="NCBI Taxonomy" id="456999"/>
    <lineage>
        <taxon>Eukaryota</taxon>
        <taxon>Fungi</taxon>
        <taxon>Dikarya</taxon>
        <taxon>Basidiomycota</taxon>
        <taxon>Agaricomycotina</taxon>
        <taxon>Agaricomycetes</taxon>
        <taxon>Cantharellales</taxon>
        <taxon>Ceratobasidiaceae</taxon>
        <taxon>Rhizoctonia</taxon>
    </lineage>
</organism>
<protein>
    <submittedName>
        <fullName evidence="2">Uncharacterized protein</fullName>
    </submittedName>
</protein>
<evidence type="ECO:0000313" key="2">
    <source>
        <dbReference type="EMBL" id="CAE6415975.1"/>
    </source>
</evidence>
<feature type="region of interest" description="Disordered" evidence="1">
    <location>
        <begin position="1"/>
        <end position="42"/>
    </location>
</feature>
<accession>A0A8H3AAH4</accession>
<evidence type="ECO:0000256" key="1">
    <source>
        <dbReference type="SAM" id="MobiDB-lite"/>
    </source>
</evidence>
<dbReference type="Proteomes" id="UP000663853">
    <property type="component" value="Unassembled WGS sequence"/>
</dbReference>
<comment type="caution">
    <text evidence="2">The sequence shown here is derived from an EMBL/GenBank/DDBJ whole genome shotgun (WGS) entry which is preliminary data.</text>
</comment>
<proteinExistence type="predicted"/>
<sequence length="300" mass="33033">MARIHKRKAKSPLQRSAKANRTQDHDRRCESESGTDGPHTRFSMTFPVLRDLITAATANKPFAAPYGSVEAEWKAVTNKINEIHKLKPKMSWEVARSNINRVRKMHEEGVPPSALKLKLTNEEHTSIASGLDGLSKAFRDYEEMQAGISESKKQRVIKRAAAGARIREKAITRLSLRSHGDCGASDTSCTRTSAEPIVANSPTVAQETTLNMADKSQRARAASAPIPNITCPSTTSHRSITDLVLGITSAINLAEGYRSQRKETFQTELLTSVQELTKAEIRSAEALEGIFEVLKDIRDG</sequence>
<name>A0A8H3AAH4_9AGAM</name>
<feature type="compositionally biased region" description="Basic residues" evidence="1">
    <location>
        <begin position="1"/>
        <end position="10"/>
    </location>
</feature>
<evidence type="ECO:0000313" key="3">
    <source>
        <dbReference type="Proteomes" id="UP000663853"/>
    </source>
</evidence>
<gene>
    <name evidence="2" type="ORF">RDB_LOCUS6194</name>
</gene>
<dbReference type="AlphaFoldDB" id="A0A8H3AAH4"/>